<comment type="caution">
    <text evidence="1">The sequence shown here is derived from an EMBL/GenBank/DDBJ whole genome shotgun (WGS) entry which is preliminary data.</text>
</comment>
<dbReference type="EMBL" id="PIPK01000009">
    <property type="protein sequence ID" value="RUO22841.1"/>
    <property type="molecule type" value="Genomic_DNA"/>
</dbReference>
<sequence>MTDQLGHAQGLLRTVDYWFKLPAIARGSLCLVSCLALILLALQQQQTQSQAPVTKRIAPIDDTSPRQLLSEVSLAQLHTLNDTWAHLMISQQQQRFNLNARGDWQALGQLALLLGQSAHMPDSYKLQWPQGATANTPFQLQMQLQPGRYRSANDLPTLHVPSVTDKKPHAEPVCVASPPPAVTLIATWPAHGYVDLDNRGEKRRVWLGQDIETTWQLHQIRTNSVTFKGKSLSLECPDTVIAVAI</sequence>
<dbReference type="RefSeq" id="WP_111569788.1">
    <property type="nucleotide sequence ID" value="NZ_PIPK01000009.1"/>
</dbReference>
<evidence type="ECO:0000313" key="1">
    <source>
        <dbReference type="EMBL" id="RAJ96382.1"/>
    </source>
</evidence>
<reference evidence="1 3" key="2">
    <citation type="submission" date="2018-06" db="EMBL/GenBank/DDBJ databases">
        <title>Genomic Encyclopedia of Type Strains, Phase III (KMG-III): the genomes of soil and plant-associated and newly described type strains.</title>
        <authorList>
            <person name="Whitman W."/>
        </authorList>
    </citation>
    <scope>NUCLEOTIDE SEQUENCE [LARGE SCALE GENOMIC DNA]</scope>
    <source>
        <strain evidence="1 3">CGMCC 1.15366</strain>
    </source>
</reference>
<dbReference type="Proteomes" id="UP000287865">
    <property type="component" value="Unassembled WGS sequence"/>
</dbReference>
<gene>
    <name evidence="1" type="ORF">B0I24_10963</name>
    <name evidence="2" type="ORF">CWE07_10200</name>
</gene>
<proteinExistence type="predicted"/>
<keyword evidence="4" id="KW-1185">Reference proteome</keyword>
<accession>A0A327WU45</accession>
<protein>
    <submittedName>
        <fullName evidence="1">Uncharacterized protein</fullName>
    </submittedName>
</protein>
<dbReference type="AlphaFoldDB" id="A0A327WU45"/>
<evidence type="ECO:0000313" key="4">
    <source>
        <dbReference type="Proteomes" id="UP000287865"/>
    </source>
</evidence>
<evidence type="ECO:0000313" key="2">
    <source>
        <dbReference type="EMBL" id="RUO22841.1"/>
    </source>
</evidence>
<evidence type="ECO:0000313" key="3">
    <source>
        <dbReference type="Proteomes" id="UP000249203"/>
    </source>
</evidence>
<organism evidence="1 3">
    <name type="scientific">Aliidiomarina maris</name>
    <dbReference type="NCBI Taxonomy" id="531312"/>
    <lineage>
        <taxon>Bacteria</taxon>
        <taxon>Pseudomonadati</taxon>
        <taxon>Pseudomonadota</taxon>
        <taxon>Gammaproteobacteria</taxon>
        <taxon>Alteromonadales</taxon>
        <taxon>Idiomarinaceae</taxon>
        <taxon>Aliidiomarina</taxon>
    </lineage>
</organism>
<dbReference type="Proteomes" id="UP000249203">
    <property type="component" value="Unassembled WGS sequence"/>
</dbReference>
<reference evidence="2 4" key="1">
    <citation type="journal article" date="2018" name="Front. Microbiol.">
        <title>Genome-Based Analysis Reveals the Taxonomy and Diversity of the Family Idiomarinaceae.</title>
        <authorList>
            <person name="Liu Y."/>
            <person name="Lai Q."/>
            <person name="Shao Z."/>
        </authorList>
    </citation>
    <scope>NUCLEOTIDE SEQUENCE [LARGE SCALE GENOMIC DNA]</scope>
    <source>
        <strain evidence="2 4">CF12-14</strain>
    </source>
</reference>
<dbReference type="EMBL" id="QLMD01000009">
    <property type="protein sequence ID" value="RAJ96382.1"/>
    <property type="molecule type" value="Genomic_DNA"/>
</dbReference>
<name>A0A327WU45_9GAMM</name>